<gene>
    <name evidence="1" type="ORF">E7Z73_08430</name>
</gene>
<dbReference type="InterPro" id="IPR019208">
    <property type="entry name" value="DUF2097"/>
</dbReference>
<comment type="caution">
    <text evidence="1">The sequence shown here is derived from an EMBL/GenBank/DDBJ whole genome shotgun (WGS) entry which is preliminary data.</text>
</comment>
<accession>A0A8T3VND5</accession>
<dbReference type="RefSeq" id="WP_303737400.1">
    <property type="nucleotide sequence ID" value="NZ_SUTE01000071.1"/>
</dbReference>
<organism evidence="1 2">
    <name type="scientific">Methanobrevibacter millerae</name>
    <dbReference type="NCBI Taxonomy" id="230361"/>
    <lineage>
        <taxon>Archaea</taxon>
        <taxon>Methanobacteriati</taxon>
        <taxon>Methanobacteriota</taxon>
        <taxon>Methanomada group</taxon>
        <taxon>Methanobacteria</taxon>
        <taxon>Methanobacteriales</taxon>
        <taxon>Methanobacteriaceae</taxon>
        <taxon>Methanobrevibacter</taxon>
    </lineage>
</organism>
<name>A0A8T3VND5_9EURY</name>
<evidence type="ECO:0000313" key="1">
    <source>
        <dbReference type="EMBL" id="MBE6505744.1"/>
    </source>
</evidence>
<dbReference type="EMBL" id="SUTE01000071">
    <property type="protein sequence ID" value="MBE6505744.1"/>
    <property type="molecule type" value="Genomic_DNA"/>
</dbReference>
<reference evidence="1" key="1">
    <citation type="submission" date="2019-04" db="EMBL/GenBank/DDBJ databases">
        <title>Evolution of Biomass-Degrading Anaerobic Consortia Revealed by Metagenomics.</title>
        <authorList>
            <person name="Peng X."/>
        </authorList>
    </citation>
    <scope>NUCLEOTIDE SEQUENCE</scope>
    <source>
        <strain evidence="1">SIG12</strain>
    </source>
</reference>
<protein>
    <submittedName>
        <fullName evidence="1">DUF2097 domain-containing protein</fullName>
    </submittedName>
</protein>
<sequence>MKMLELSVDEAVKYLKENIKIYDRLEISYNRIFAEGEVLNVDFSEYFGKPGFKLLLSLDESHLNPTIEIDVYEIQEDLIEFTHTPKDGEVIEVTVV</sequence>
<dbReference type="Proteomes" id="UP000762703">
    <property type="component" value="Unassembled WGS sequence"/>
</dbReference>
<proteinExistence type="predicted"/>
<dbReference type="AlphaFoldDB" id="A0A8T3VND5"/>
<dbReference type="Pfam" id="PF09870">
    <property type="entry name" value="DUF2097"/>
    <property type="match status" value="1"/>
</dbReference>
<evidence type="ECO:0000313" key="2">
    <source>
        <dbReference type="Proteomes" id="UP000762703"/>
    </source>
</evidence>